<proteinExistence type="evidence at transcript level"/>
<evidence type="ECO:0000313" key="1">
    <source>
        <dbReference type="EMBL" id="ACF86258.1"/>
    </source>
</evidence>
<reference evidence="1" key="1">
    <citation type="journal article" date="2009" name="PLoS Genet.">
        <title>Sequencing, mapping, and analysis of 27,455 maize full-length cDNAs.</title>
        <authorList>
            <person name="Soderlund C."/>
            <person name="Descour A."/>
            <person name="Kudrna D."/>
            <person name="Bomhoff M."/>
            <person name="Boyd L."/>
            <person name="Currie J."/>
            <person name="Angelova A."/>
            <person name="Collura K."/>
            <person name="Wissotski M."/>
            <person name="Ashley E."/>
            <person name="Morrow D."/>
            <person name="Fernandes J."/>
            <person name="Walbot V."/>
            <person name="Yu Y."/>
        </authorList>
    </citation>
    <scope>NUCLEOTIDE SEQUENCE</scope>
    <source>
        <strain evidence="1">B73</strain>
    </source>
</reference>
<protein>
    <submittedName>
        <fullName evidence="1">Uncharacterized protein</fullName>
    </submittedName>
</protein>
<organism evidence="1">
    <name type="scientific">Zea mays</name>
    <name type="common">Maize</name>
    <dbReference type="NCBI Taxonomy" id="4577"/>
    <lineage>
        <taxon>Eukaryota</taxon>
        <taxon>Viridiplantae</taxon>
        <taxon>Streptophyta</taxon>
        <taxon>Embryophyta</taxon>
        <taxon>Tracheophyta</taxon>
        <taxon>Spermatophyta</taxon>
        <taxon>Magnoliopsida</taxon>
        <taxon>Liliopsida</taxon>
        <taxon>Poales</taxon>
        <taxon>Poaceae</taxon>
        <taxon>PACMAD clade</taxon>
        <taxon>Panicoideae</taxon>
        <taxon>Andropogonodae</taxon>
        <taxon>Andropogoneae</taxon>
        <taxon>Tripsacinae</taxon>
        <taxon>Zea</taxon>
    </lineage>
</organism>
<dbReference type="EMBL" id="BT041253">
    <property type="protein sequence ID" value="ACF86258.1"/>
    <property type="molecule type" value="mRNA"/>
</dbReference>
<name>B4FVW5_MAIZE</name>
<sequence length="45" mass="5337">MGLLLVIMRRSMCLRDRCACINIFLSCGFGACRSRWWNGHREQLY</sequence>
<dbReference type="AlphaFoldDB" id="B4FVW5"/>
<accession>B4FVW5</accession>